<proteinExistence type="predicted"/>
<dbReference type="eggNOG" id="COG0515">
    <property type="taxonomic scope" value="Bacteria"/>
</dbReference>
<keyword evidence="4" id="KW-0067">ATP-binding</keyword>
<dbReference type="InterPro" id="IPR029063">
    <property type="entry name" value="SAM-dependent_MTases_sf"/>
</dbReference>
<dbReference type="InterPro" id="IPR000719">
    <property type="entry name" value="Prot_kinase_dom"/>
</dbReference>
<dbReference type="GO" id="GO:0004674">
    <property type="term" value="F:protein serine/threonine kinase activity"/>
    <property type="evidence" value="ECO:0007669"/>
    <property type="project" value="UniProtKB-KW"/>
</dbReference>
<dbReference type="GO" id="GO:0005524">
    <property type="term" value="F:ATP binding"/>
    <property type="evidence" value="ECO:0007669"/>
    <property type="project" value="UniProtKB-KW"/>
</dbReference>
<evidence type="ECO:0000259" key="5">
    <source>
        <dbReference type="PROSITE" id="PS50011"/>
    </source>
</evidence>
<dbReference type="PROSITE" id="PS00108">
    <property type="entry name" value="PROTEIN_KINASE_ST"/>
    <property type="match status" value="1"/>
</dbReference>
<evidence type="ECO:0000256" key="2">
    <source>
        <dbReference type="ARBA" id="ARBA00022741"/>
    </source>
</evidence>
<evidence type="ECO:0000256" key="4">
    <source>
        <dbReference type="ARBA" id="ARBA00022840"/>
    </source>
</evidence>
<protein>
    <submittedName>
        <fullName evidence="6">Serine/threonine protein kinase</fullName>
    </submittedName>
</protein>
<keyword evidence="1" id="KW-0808">Transferase</keyword>
<evidence type="ECO:0000256" key="1">
    <source>
        <dbReference type="ARBA" id="ARBA00022679"/>
    </source>
</evidence>
<dbReference type="SUPFAM" id="SSF56112">
    <property type="entry name" value="Protein kinase-like (PK-like)"/>
    <property type="match status" value="1"/>
</dbReference>
<dbReference type="PANTHER" id="PTHR43289:SF34">
    <property type="entry name" value="SERINE_THREONINE-PROTEIN KINASE YBDM-RELATED"/>
    <property type="match status" value="1"/>
</dbReference>
<dbReference type="eggNOG" id="COG3315">
    <property type="taxonomic scope" value="Bacteria"/>
</dbReference>
<keyword evidence="6" id="KW-0723">Serine/threonine-protein kinase</keyword>
<dbReference type="STRING" id="1993.SAMN04489713_111202"/>
<organism evidence="6 7">
    <name type="scientific">Actinomadura madurae</name>
    <dbReference type="NCBI Taxonomy" id="1993"/>
    <lineage>
        <taxon>Bacteria</taxon>
        <taxon>Bacillati</taxon>
        <taxon>Actinomycetota</taxon>
        <taxon>Actinomycetes</taxon>
        <taxon>Streptosporangiales</taxon>
        <taxon>Thermomonosporaceae</taxon>
        <taxon>Actinomadura</taxon>
    </lineage>
</organism>
<dbReference type="RefSeq" id="WP_256255505.1">
    <property type="nucleotide sequence ID" value="NZ_FOVH01000011.1"/>
</dbReference>
<dbReference type="InterPro" id="IPR008271">
    <property type="entry name" value="Ser/Thr_kinase_AS"/>
</dbReference>
<accession>A0A1I5M8E4</accession>
<evidence type="ECO:0000256" key="3">
    <source>
        <dbReference type="ARBA" id="ARBA00022777"/>
    </source>
</evidence>
<dbReference type="Gene3D" id="1.10.510.10">
    <property type="entry name" value="Transferase(Phosphotransferase) domain 1"/>
    <property type="match status" value="1"/>
</dbReference>
<dbReference type="SUPFAM" id="SSF53335">
    <property type="entry name" value="S-adenosyl-L-methionine-dependent methyltransferases"/>
    <property type="match status" value="1"/>
</dbReference>
<dbReference type="Pfam" id="PF00069">
    <property type="entry name" value="Pkinase"/>
    <property type="match status" value="1"/>
</dbReference>
<name>A0A1I5M8E4_9ACTN</name>
<sequence>MHVHLHAHTHVSLSENPQARRRFIKEIQAARSVDRFCTAQVLDTDLEGDVSYVVTEYIDGPSLRETISEHGPMAGGQLERLAIGTATALVAIHRAAVVHRDFKPTNVIMGPDGPRVIDFGIARLLDNGPSSTSQMVGTPAYMAPEQFRGHKASRPADVFGWACTITYAATGETPFGSDYIPAVINRILNEPPDLGRLEGPLRELIASCLCKDPAARPTAPQVLARLLGEEDPPPPPVLASVPGAIPLPHDIDTTKPSIARTYDVVLNGKDNFEVDRAFVAEISKIIPEIYDVATYNRQILGRGVRHMVGQGIRQFLDLGSGLPTAQNTHHVAQAAAPDSRVVYVDCDPIVLSHGRALLAENDYTTVVQADIREPESILMDAEVRGFIDFDQPVAILLTGILHHLHDDEGPQNITEILMKAVPAGSYLFITHFCASSQDAVDAEQKFLSLLGTGRFRTLEEINAYFNGLDLLEPGIVPIPLWRPDRPAPDPDALSIGQKLLYGGIARKN</sequence>
<feature type="domain" description="Protein kinase" evidence="5">
    <location>
        <begin position="1"/>
        <end position="238"/>
    </location>
</feature>
<evidence type="ECO:0000313" key="6">
    <source>
        <dbReference type="EMBL" id="SFP05908.1"/>
    </source>
</evidence>
<dbReference type="InterPro" id="IPR011009">
    <property type="entry name" value="Kinase-like_dom_sf"/>
</dbReference>
<dbReference type="EMBL" id="FOVH01000011">
    <property type="protein sequence ID" value="SFP05908.1"/>
    <property type="molecule type" value="Genomic_DNA"/>
</dbReference>
<dbReference type="Gene3D" id="3.40.50.150">
    <property type="entry name" value="Vaccinia Virus protein VP39"/>
    <property type="match status" value="1"/>
</dbReference>
<reference evidence="6 7" key="1">
    <citation type="submission" date="2016-10" db="EMBL/GenBank/DDBJ databases">
        <authorList>
            <person name="de Groot N.N."/>
        </authorList>
    </citation>
    <scope>NUCLEOTIDE SEQUENCE [LARGE SCALE GENOMIC DNA]</scope>
    <source>
        <strain evidence="6 7">DSM 43067</strain>
    </source>
</reference>
<dbReference type="AlphaFoldDB" id="A0A1I5M8E4"/>
<dbReference type="PANTHER" id="PTHR43289">
    <property type="entry name" value="MITOGEN-ACTIVATED PROTEIN KINASE KINASE KINASE 20-RELATED"/>
    <property type="match status" value="1"/>
</dbReference>
<dbReference type="InParanoid" id="A0A1I5M8E4"/>
<keyword evidence="2" id="KW-0547">Nucleotide-binding</keyword>
<keyword evidence="3 6" id="KW-0418">Kinase</keyword>
<dbReference type="Proteomes" id="UP000183413">
    <property type="component" value="Unassembled WGS sequence"/>
</dbReference>
<gene>
    <name evidence="6" type="ORF">SAMN04489713_111202</name>
</gene>
<dbReference type="CDD" id="cd02440">
    <property type="entry name" value="AdoMet_MTases"/>
    <property type="match status" value="1"/>
</dbReference>
<dbReference type="CDD" id="cd14014">
    <property type="entry name" value="STKc_PknB_like"/>
    <property type="match status" value="1"/>
</dbReference>
<dbReference type="FunCoup" id="A0A1I5M8E4">
    <property type="interactions" value="1"/>
</dbReference>
<dbReference type="Pfam" id="PF04672">
    <property type="entry name" value="Methyltransf_19"/>
    <property type="match status" value="1"/>
</dbReference>
<dbReference type="PROSITE" id="PS50011">
    <property type="entry name" value="PROTEIN_KINASE_DOM"/>
    <property type="match status" value="1"/>
</dbReference>
<keyword evidence="7" id="KW-1185">Reference proteome</keyword>
<dbReference type="InterPro" id="IPR006764">
    <property type="entry name" value="SAM_dep_MeTrfase_SAV2177_type"/>
</dbReference>
<evidence type="ECO:0000313" key="7">
    <source>
        <dbReference type="Proteomes" id="UP000183413"/>
    </source>
</evidence>